<gene>
    <name evidence="2" type="primary">LOC108673297</name>
</gene>
<protein>
    <submittedName>
        <fullName evidence="2">Uncharacterized protein LOC108673297</fullName>
    </submittedName>
</protein>
<name>A0A979FUV0_HYAAZ</name>
<evidence type="ECO:0000313" key="2">
    <source>
        <dbReference type="RefSeq" id="XP_047741001.1"/>
    </source>
</evidence>
<dbReference type="Proteomes" id="UP000694843">
    <property type="component" value="Unplaced"/>
</dbReference>
<keyword evidence="1" id="KW-1185">Reference proteome</keyword>
<dbReference type="AlphaFoldDB" id="A0A979FUV0"/>
<dbReference type="RefSeq" id="XP_047741001.1">
    <property type="nucleotide sequence ID" value="XM_047885045.1"/>
</dbReference>
<proteinExistence type="predicted"/>
<organism evidence="1 2">
    <name type="scientific">Hyalella azteca</name>
    <name type="common">Amphipod</name>
    <dbReference type="NCBI Taxonomy" id="294128"/>
    <lineage>
        <taxon>Eukaryota</taxon>
        <taxon>Metazoa</taxon>
        <taxon>Ecdysozoa</taxon>
        <taxon>Arthropoda</taxon>
        <taxon>Crustacea</taxon>
        <taxon>Multicrustacea</taxon>
        <taxon>Malacostraca</taxon>
        <taxon>Eumalacostraca</taxon>
        <taxon>Peracarida</taxon>
        <taxon>Amphipoda</taxon>
        <taxon>Senticaudata</taxon>
        <taxon>Talitrida</taxon>
        <taxon>Talitroidea</taxon>
        <taxon>Hyalellidae</taxon>
        <taxon>Hyalella</taxon>
    </lineage>
</organism>
<reference evidence="2" key="1">
    <citation type="submission" date="2025-08" db="UniProtKB">
        <authorList>
            <consortium name="RefSeq"/>
        </authorList>
    </citation>
    <scope>IDENTIFICATION</scope>
</reference>
<evidence type="ECO:0000313" key="1">
    <source>
        <dbReference type="Proteomes" id="UP000694843"/>
    </source>
</evidence>
<dbReference type="GeneID" id="108673297"/>
<dbReference type="KEGG" id="hazt:108673297"/>
<accession>A0A979FUV0</accession>
<sequence>MIPAKVPYHPEWALNFSMPGYFCSSAPLLLAQRDQGKRCQFVMYVNKDMPNYDISSVNAPFYEAFDRCSNVNCTTINILYAGEGNLLSSFIVVASHQMLRQNLQYCRRSKHLAIF</sequence>